<dbReference type="GO" id="GO:0008270">
    <property type="term" value="F:zinc ion binding"/>
    <property type="evidence" value="ECO:0007669"/>
    <property type="project" value="UniProtKB-KW"/>
</dbReference>
<evidence type="ECO:0000256" key="11">
    <source>
        <dbReference type="PROSITE-ProRule" id="PRU00042"/>
    </source>
</evidence>
<dbReference type="GO" id="GO:0000981">
    <property type="term" value="F:DNA-binding transcription factor activity, RNA polymerase II-specific"/>
    <property type="evidence" value="ECO:0007669"/>
    <property type="project" value="TreeGrafter"/>
</dbReference>
<comment type="similarity">
    <text evidence="2">Belongs to the krueppel C2H2-type zinc-finger protein family.</text>
</comment>
<dbReference type="Gene3D" id="3.30.160.60">
    <property type="entry name" value="Classic Zinc Finger"/>
    <property type="match status" value="8"/>
</dbReference>
<feature type="domain" description="C2H2-type" evidence="13">
    <location>
        <begin position="444"/>
        <end position="471"/>
    </location>
</feature>
<evidence type="ECO:0000256" key="4">
    <source>
        <dbReference type="ARBA" id="ARBA00022737"/>
    </source>
</evidence>
<keyword evidence="10" id="KW-0539">Nucleus</keyword>
<evidence type="ECO:0000256" key="7">
    <source>
        <dbReference type="ARBA" id="ARBA00023015"/>
    </source>
</evidence>
<dbReference type="InterPro" id="IPR036236">
    <property type="entry name" value="Znf_C2H2_sf"/>
</dbReference>
<evidence type="ECO:0000256" key="3">
    <source>
        <dbReference type="ARBA" id="ARBA00022723"/>
    </source>
</evidence>
<evidence type="ECO:0000256" key="6">
    <source>
        <dbReference type="ARBA" id="ARBA00022833"/>
    </source>
</evidence>
<dbReference type="FunFam" id="3.30.160.60:FF:000352">
    <property type="entry name" value="zinc finger protein 3 homolog"/>
    <property type="match status" value="1"/>
</dbReference>
<dbReference type="FunFam" id="3.30.160.60:FF:002343">
    <property type="entry name" value="Zinc finger protein 33A"/>
    <property type="match status" value="3"/>
</dbReference>
<protein>
    <recommendedName>
        <fullName evidence="13">C2H2-type domain-containing protein</fullName>
    </recommendedName>
</protein>
<dbReference type="GO" id="GO:0000978">
    <property type="term" value="F:RNA polymerase II cis-regulatory region sequence-specific DNA binding"/>
    <property type="evidence" value="ECO:0007669"/>
    <property type="project" value="TreeGrafter"/>
</dbReference>
<accession>A0A8C8VGB1</accession>
<evidence type="ECO:0000313" key="15">
    <source>
        <dbReference type="Proteomes" id="UP000694393"/>
    </source>
</evidence>
<dbReference type="FunFam" id="3.30.160.60:FF:000384">
    <property type="entry name" value="Zinc finger protein 550"/>
    <property type="match status" value="1"/>
</dbReference>
<evidence type="ECO:0000256" key="2">
    <source>
        <dbReference type="ARBA" id="ARBA00006991"/>
    </source>
</evidence>
<sequence length="495" mass="55202">MLRGDQYDPLVQGSGTYGSRARCGSFDGCIWLAASVPSKLCGCAAAQRPLHPPRSSKGPPRSLAAPAAPSNPRGRGTPGLRPASVLALPAPRVGQAGSDQERGPACLPHTARAAGWLRQRRDPGLSPPDRLLPRAGAGLIHAPASQHGAGMSLRVERLQGAIHLSVLCTRGEGDSSLNSLSPSAGNETINGNVEGNPQSESPAGMDLQGTFVRRGEENFSQCLKVRKSWSYLNRSENKMGTHPRMKMDESIQCERGRKDCLASRAQKRNNKEKETYKCLDCGKSYNYSSSFIIHRRVHTGERPYKCLDCGKGFKHRSNLISHQRQHTGERPYKCLDCRKRFKHRSYLISHRRVHTGERPYKCLDCAKGFKHRSNLISHQRVHTGERPYKCLDCAKGFKHRSNLISHQRQHTGERPYKCLDCGKGFTECSHLISHRRVHTGERPYKCLECGKGFTQRSGLISHQRVHTAERPYKCLDCGKSFTHSSPFIIHQRQHT</sequence>
<dbReference type="SMART" id="SM00355">
    <property type="entry name" value="ZnF_C2H2"/>
    <property type="match status" value="8"/>
</dbReference>
<feature type="domain" description="C2H2-type" evidence="13">
    <location>
        <begin position="304"/>
        <end position="331"/>
    </location>
</feature>
<evidence type="ECO:0000259" key="13">
    <source>
        <dbReference type="PROSITE" id="PS50157"/>
    </source>
</evidence>
<feature type="domain" description="C2H2-type" evidence="13">
    <location>
        <begin position="472"/>
        <end position="495"/>
    </location>
</feature>
<dbReference type="PROSITE" id="PS50157">
    <property type="entry name" value="ZINC_FINGER_C2H2_2"/>
    <property type="match status" value="8"/>
</dbReference>
<dbReference type="Proteomes" id="UP000694393">
    <property type="component" value="Unplaced"/>
</dbReference>
<feature type="domain" description="C2H2-type" evidence="13">
    <location>
        <begin position="388"/>
        <end position="415"/>
    </location>
</feature>
<feature type="domain" description="C2H2-type" evidence="13">
    <location>
        <begin position="332"/>
        <end position="359"/>
    </location>
</feature>
<feature type="region of interest" description="Disordered" evidence="12">
    <location>
        <begin position="48"/>
        <end position="82"/>
    </location>
</feature>
<feature type="compositionally biased region" description="Low complexity" evidence="12">
    <location>
        <begin position="59"/>
        <end position="73"/>
    </location>
</feature>
<reference evidence="14" key="1">
    <citation type="submission" date="2025-08" db="UniProtKB">
        <authorList>
            <consortium name="Ensembl"/>
        </authorList>
    </citation>
    <scope>IDENTIFICATION</scope>
</reference>
<dbReference type="FunFam" id="3.30.160.60:FF:001772">
    <property type="entry name" value="Uncharacterized protein"/>
    <property type="match status" value="1"/>
</dbReference>
<organism evidence="14 15">
    <name type="scientific">Pelusios castaneus</name>
    <name type="common">West African mud turtle</name>
    <dbReference type="NCBI Taxonomy" id="367368"/>
    <lineage>
        <taxon>Eukaryota</taxon>
        <taxon>Metazoa</taxon>
        <taxon>Chordata</taxon>
        <taxon>Craniata</taxon>
        <taxon>Vertebrata</taxon>
        <taxon>Euteleostomi</taxon>
        <taxon>Archelosauria</taxon>
        <taxon>Testudinata</taxon>
        <taxon>Testudines</taxon>
        <taxon>Pleurodira</taxon>
        <taxon>Pelomedusidae</taxon>
        <taxon>Pelusios</taxon>
    </lineage>
</organism>
<proteinExistence type="inferred from homology"/>
<keyword evidence="9" id="KW-0804">Transcription</keyword>
<keyword evidence="6" id="KW-0862">Zinc</keyword>
<keyword evidence="4" id="KW-0677">Repeat</keyword>
<keyword evidence="8" id="KW-0238">DNA-binding</keyword>
<dbReference type="FunFam" id="3.30.160.60:FF:002090">
    <property type="entry name" value="Zinc finger protein 473"/>
    <property type="match status" value="1"/>
</dbReference>
<reference evidence="14" key="2">
    <citation type="submission" date="2025-09" db="UniProtKB">
        <authorList>
            <consortium name="Ensembl"/>
        </authorList>
    </citation>
    <scope>IDENTIFICATION</scope>
</reference>
<feature type="domain" description="C2H2-type" evidence="13">
    <location>
        <begin position="360"/>
        <end position="387"/>
    </location>
</feature>
<dbReference type="GO" id="GO:0005634">
    <property type="term" value="C:nucleus"/>
    <property type="evidence" value="ECO:0007669"/>
    <property type="project" value="UniProtKB-SubCell"/>
</dbReference>
<name>A0A8C8VGB1_9SAUR</name>
<dbReference type="Ensembl" id="ENSPCET00000006217.1">
    <property type="protein sequence ID" value="ENSPCEP00000005994.1"/>
    <property type="gene ID" value="ENSPCEG00000004865.1"/>
</dbReference>
<evidence type="ECO:0000256" key="12">
    <source>
        <dbReference type="SAM" id="MobiDB-lite"/>
    </source>
</evidence>
<keyword evidence="15" id="KW-1185">Reference proteome</keyword>
<feature type="compositionally biased region" description="Polar residues" evidence="12">
    <location>
        <begin position="177"/>
        <end position="201"/>
    </location>
</feature>
<dbReference type="SUPFAM" id="SSF57667">
    <property type="entry name" value="beta-beta-alpha zinc fingers"/>
    <property type="match status" value="4"/>
</dbReference>
<keyword evidence="7" id="KW-0805">Transcription regulation</keyword>
<evidence type="ECO:0000256" key="9">
    <source>
        <dbReference type="ARBA" id="ARBA00023163"/>
    </source>
</evidence>
<dbReference type="InterPro" id="IPR013087">
    <property type="entry name" value="Znf_C2H2_type"/>
</dbReference>
<dbReference type="InterPro" id="IPR050527">
    <property type="entry name" value="Snail/Krueppel_Znf"/>
</dbReference>
<evidence type="ECO:0000313" key="14">
    <source>
        <dbReference type="Ensembl" id="ENSPCEP00000005994.1"/>
    </source>
</evidence>
<evidence type="ECO:0000256" key="5">
    <source>
        <dbReference type="ARBA" id="ARBA00022771"/>
    </source>
</evidence>
<evidence type="ECO:0000256" key="1">
    <source>
        <dbReference type="ARBA" id="ARBA00004123"/>
    </source>
</evidence>
<dbReference type="FunFam" id="3.30.160.60:FF:002533">
    <property type="entry name" value="Zinc finger protein 770"/>
    <property type="match status" value="1"/>
</dbReference>
<dbReference type="PANTHER" id="PTHR24388">
    <property type="entry name" value="ZINC FINGER PROTEIN"/>
    <property type="match status" value="1"/>
</dbReference>
<dbReference type="Pfam" id="PF00096">
    <property type="entry name" value="zf-C2H2"/>
    <property type="match status" value="8"/>
</dbReference>
<evidence type="ECO:0000256" key="10">
    <source>
        <dbReference type="ARBA" id="ARBA00023242"/>
    </source>
</evidence>
<comment type="subcellular location">
    <subcellularLocation>
        <location evidence="1">Nucleus</location>
    </subcellularLocation>
</comment>
<dbReference type="PANTHER" id="PTHR24388:SF96">
    <property type="entry name" value="GENE, 32687-RELATED"/>
    <property type="match status" value="1"/>
</dbReference>
<feature type="region of interest" description="Disordered" evidence="12">
    <location>
        <begin position="177"/>
        <end position="206"/>
    </location>
</feature>
<dbReference type="PROSITE" id="PS00028">
    <property type="entry name" value="ZINC_FINGER_C2H2_1"/>
    <property type="match status" value="8"/>
</dbReference>
<keyword evidence="3" id="KW-0479">Metal-binding</keyword>
<keyword evidence="5 11" id="KW-0863">Zinc-finger</keyword>
<evidence type="ECO:0000256" key="8">
    <source>
        <dbReference type="ARBA" id="ARBA00023125"/>
    </source>
</evidence>
<feature type="domain" description="C2H2-type" evidence="13">
    <location>
        <begin position="276"/>
        <end position="303"/>
    </location>
</feature>
<feature type="domain" description="C2H2-type" evidence="13">
    <location>
        <begin position="416"/>
        <end position="443"/>
    </location>
</feature>
<dbReference type="AlphaFoldDB" id="A0A8C8VGB1"/>